<organism evidence="2 3">
    <name type="scientific">Paracidovorax konjaci</name>
    <dbReference type="NCBI Taxonomy" id="32040"/>
    <lineage>
        <taxon>Bacteria</taxon>
        <taxon>Pseudomonadati</taxon>
        <taxon>Pseudomonadota</taxon>
        <taxon>Betaproteobacteria</taxon>
        <taxon>Burkholderiales</taxon>
        <taxon>Comamonadaceae</taxon>
        <taxon>Paracidovorax</taxon>
    </lineage>
</organism>
<protein>
    <submittedName>
        <fullName evidence="2">Uncharacterized protein</fullName>
    </submittedName>
</protein>
<evidence type="ECO:0000313" key="2">
    <source>
        <dbReference type="EMBL" id="SFD82496.1"/>
    </source>
</evidence>
<dbReference type="EMBL" id="FOMQ01000006">
    <property type="protein sequence ID" value="SFD82496.1"/>
    <property type="molecule type" value="Genomic_DNA"/>
</dbReference>
<keyword evidence="3" id="KW-1185">Reference proteome</keyword>
<sequence length="197" mass="22003">MKQAVVGAFFGLFSLAAPCADLTARPWPPESHCSDCSTLQFGGLEMRFSPGMVGRFFVPASGQPFVTLVPSDQALPQGPVLQAMEGQALRKRYQRLRIFEQHRIGTPLAFYELLGDSSHKHPSLDIARKAESIVDAVAYERFEKGALTVVRIRHADPRLNIAYLFTDRPDTYYMISGDMPESVWNQWLSTLRSASIP</sequence>
<accession>A0A1I1VHR3</accession>
<dbReference type="STRING" id="32040.SAMN04489710_106332"/>
<feature type="signal peptide" evidence="1">
    <location>
        <begin position="1"/>
        <end position="19"/>
    </location>
</feature>
<dbReference type="OrthoDB" id="8810223at2"/>
<dbReference type="Proteomes" id="UP000199517">
    <property type="component" value="Unassembled WGS sequence"/>
</dbReference>
<evidence type="ECO:0000313" key="3">
    <source>
        <dbReference type="Proteomes" id="UP000199517"/>
    </source>
</evidence>
<evidence type="ECO:0000256" key="1">
    <source>
        <dbReference type="SAM" id="SignalP"/>
    </source>
</evidence>
<dbReference type="AlphaFoldDB" id="A0A1I1VHR3"/>
<feature type="chain" id="PRO_5011543442" evidence="1">
    <location>
        <begin position="20"/>
        <end position="197"/>
    </location>
</feature>
<dbReference type="RefSeq" id="WP_092952468.1">
    <property type="nucleotide sequence ID" value="NZ_FOMQ01000006.1"/>
</dbReference>
<reference evidence="3" key="1">
    <citation type="submission" date="2016-10" db="EMBL/GenBank/DDBJ databases">
        <authorList>
            <person name="Varghese N."/>
            <person name="Submissions S."/>
        </authorList>
    </citation>
    <scope>NUCLEOTIDE SEQUENCE [LARGE SCALE GENOMIC DNA]</scope>
    <source>
        <strain evidence="3">DSM 7481</strain>
    </source>
</reference>
<gene>
    <name evidence="2" type="ORF">SAMN04489710_106332</name>
</gene>
<keyword evidence="1" id="KW-0732">Signal</keyword>
<proteinExistence type="predicted"/>
<name>A0A1I1VHR3_9BURK</name>